<feature type="region of interest" description="Disordered" evidence="1">
    <location>
        <begin position="395"/>
        <end position="482"/>
    </location>
</feature>
<feature type="region of interest" description="Disordered" evidence="1">
    <location>
        <begin position="202"/>
        <end position="223"/>
    </location>
</feature>
<feature type="region of interest" description="Disordered" evidence="1">
    <location>
        <begin position="1"/>
        <end position="25"/>
    </location>
</feature>
<feature type="region of interest" description="Disordered" evidence="1">
    <location>
        <begin position="69"/>
        <end position="94"/>
    </location>
</feature>
<reference evidence="2 3" key="1">
    <citation type="journal article" date="2024" name="Microbiol. Resour. Announc.">
        <title>Genome annotations for the ascomycete fungi Trichoderma harzianum, Trichoderma aggressivum, and Purpureocillium lilacinum.</title>
        <authorList>
            <person name="Beijen E.P.W."/>
            <person name="Ohm R.A."/>
        </authorList>
    </citation>
    <scope>NUCLEOTIDE SEQUENCE [LARGE SCALE GENOMIC DNA]</scope>
    <source>
        <strain evidence="2 3">CBS 150709</strain>
    </source>
</reference>
<feature type="region of interest" description="Disordered" evidence="1">
    <location>
        <begin position="743"/>
        <end position="801"/>
    </location>
</feature>
<name>A0ABR0BMB6_PURLI</name>
<dbReference type="EMBL" id="JAWRVI010000054">
    <property type="protein sequence ID" value="KAK4084006.1"/>
    <property type="molecule type" value="Genomic_DNA"/>
</dbReference>
<sequence length="1008" mass="110069">MHRFPSSKPSLSLQGSGGTCSAGLGTSRARAARGCESHHGLPLPKPRLVIKRNLPGPQLQGLRGWQERLEQQGDQGQQPHNRSTSASQTSAEGSDFGWRTAWGVWMVGWMDRWFEVTTMTRPLARFVFQLRSYLRAGAWTDDAAGASRTYTIAEKQHPSPSYRVLGRIINRGNDLHGRTTRHLRSTTPLWTKFKLNHVRGAPAWPGKTGIRASSGDGNGPKAGGPAGFHFAVCVPVPESECQHGPPENAAARGDGSPDACSGRAGGRWHSDEMLLRSRRRRRISREARKQSDRLAEASSGASELAVLAVLHYPTLHESRTTTGIDLLNIASSCRTPATCDYQLARPDADEQARTSKYPTALERVRTFLRAGDGCVALWLLLRRTALSSTRSMLQRFPGAAPPEGPSRAPEPSQPSGFPGRFLSNQDGSTDRDGKPRDVEAKKPQGAQGNVHFTGPASVRRECVQQQHHGRRPGGPPPLRPAVPLRRQYDYSEVLHEVMHFSMLMRGCFCNPPSQNLCRLPPGPADVPYEHTRPAQPPSPGAPCPQQVRCPTRGCRADEAHFLDPIGHSPEIGYKFLRGMSTLRILRIHDPALGPGNSLRATGQVLRSPRGDERTYLAVGPLHPPTHRAAPQLQPQAYQDSQRSTRQGVGPVQMLLRQRRHCERGREVARSLAARPARALRLRRRPTSLSASLGEPTPRFERRWKGLAECASVMICCAVLCERPPGPSWRAAFPWPQVYGGTSCTPTSGGGDQVPPPIQRRCLSHTTPSSNGTWKATRRGGAAESATPHSHPNSPTNRRPLPRLAPPSLVVLDAPPPSIPLPLIHSLAVFAFPPSLSSHCPKKGGKKASSGALLTLTRPARQYARFLLLRLAFSFIASAAPYTRFCSHPASRTGVATPTSFCFAGATANIDAFLVSSSRKHCANLSRLSAYHRRDQLAGTCHRPIIFEPRFGCQSLSGLAPFSESLAEPPRRHCVLDRLSQGFFVQGRGLASETILHNPQHTAPMFVEG</sequence>
<feature type="compositionally biased region" description="Polar residues" evidence="1">
    <location>
        <begin position="786"/>
        <end position="796"/>
    </location>
</feature>
<dbReference type="Proteomes" id="UP001287286">
    <property type="component" value="Unassembled WGS sequence"/>
</dbReference>
<protein>
    <submittedName>
        <fullName evidence="2">Uncharacterized protein</fullName>
    </submittedName>
</protein>
<keyword evidence="3" id="KW-1185">Reference proteome</keyword>
<gene>
    <name evidence="2" type="ORF">Purlil1_10503</name>
</gene>
<feature type="region of interest" description="Disordered" evidence="1">
    <location>
        <begin position="527"/>
        <end position="546"/>
    </location>
</feature>
<feature type="compositionally biased region" description="Basic and acidic residues" evidence="1">
    <location>
        <begin position="428"/>
        <end position="442"/>
    </location>
</feature>
<accession>A0ABR0BMB6</accession>
<proteinExistence type="predicted"/>
<feature type="compositionally biased region" description="Polar residues" evidence="1">
    <location>
        <begin position="763"/>
        <end position="773"/>
    </location>
</feature>
<feature type="compositionally biased region" description="Polar residues" evidence="1">
    <location>
        <begin position="72"/>
        <end position="92"/>
    </location>
</feature>
<comment type="caution">
    <text evidence="2">The sequence shown here is derived from an EMBL/GenBank/DDBJ whole genome shotgun (WGS) entry which is preliminary data.</text>
</comment>
<feature type="compositionally biased region" description="Polar residues" evidence="1">
    <location>
        <begin position="632"/>
        <end position="646"/>
    </location>
</feature>
<feature type="region of interest" description="Disordered" evidence="1">
    <location>
        <begin position="240"/>
        <end position="266"/>
    </location>
</feature>
<organism evidence="2 3">
    <name type="scientific">Purpureocillium lilacinum</name>
    <name type="common">Paecilomyces lilacinus</name>
    <dbReference type="NCBI Taxonomy" id="33203"/>
    <lineage>
        <taxon>Eukaryota</taxon>
        <taxon>Fungi</taxon>
        <taxon>Dikarya</taxon>
        <taxon>Ascomycota</taxon>
        <taxon>Pezizomycotina</taxon>
        <taxon>Sordariomycetes</taxon>
        <taxon>Hypocreomycetidae</taxon>
        <taxon>Hypocreales</taxon>
        <taxon>Ophiocordycipitaceae</taxon>
        <taxon>Purpureocillium</taxon>
    </lineage>
</organism>
<evidence type="ECO:0000313" key="2">
    <source>
        <dbReference type="EMBL" id="KAK4084006.1"/>
    </source>
</evidence>
<feature type="region of interest" description="Disordered" evidence="1">
    <location>
        <begin position="623"/>
        <end position="649"/>
    </location>
</feature>
<evidence type="ECO:0000313" key="3">
    <source>
        <dbReference type="Proteomes" id="UP001287286"/>
    </source>
</evidence>
<evidence type="ECO:0000256" key="1">
    <source>
        <dbReference type="SAM" id="MobiDB-lite"/>
    </source>
</evidence>